<dbReference type="EMBL" id="BPVZ01000021">
    <property type="protein sequence ID" value="GKV04108.1"/>
    <property type="molecule type" value="Genomic_DNA"/>
</dbReference>
<evidence type="ECO:0000313" key="1">
    <source>
        <dbReference type="EMBL" id="GKV04108.1"/>
    </source>
</evidence>
<comment type="caution">
    <text evidence="1">The sequence shown here is derived from an EMBL/GenBank/DDBJ whole genome shotgun (WGS) entry which is preliminary data.</text>
</comment>
<evidence type="ECO:0000313" key="2">
    <source>
        <dbReference type="Proteomes" id="UP001054252"/>
    </source>
</evidence>
<sequence>MCCRDAELLPGIEENEERAVVLFRPVNTHLLHSPSQFSVTVDSGDKSLKRP</sequence>
<dbReference type="AlphaFoldDB" id="A0AAV5J0Y0"/>
<reference evidence="1 2" key="1">
    <citation type="journal article" date="2021" name="Commun. Biol.">
        <title>The genome of Shorea leprosula (Dipterocarpaceae) highlights the ecological relevance of drought in aseasonal tropical rainforests.</title>
        <authorList>
            <person name="Ng K.K.S."/>
            <person name="Kobayashi M.J."/>
            <person name="Fawcett J.A."/>
            <person name="Hatakeyama M."/>
            <person name="Paape T."/>
            <person name="Ng C.H."/>
            <person name="Ang C.C."/>
            <person name="Tnah L.H."/>
            <person name="Lee C.T."/>
            <person name="Nishiyama T."/>
            <person name="Sese J."/>
            <person name="O'Brien M.J."/>
            <person name="Copetti D."/>
            <person name="Mohd Noor M.I."/>
            <person name="Ong R.C."/>
            <person name="Putra M."/>
            <person name="Sireger I.Z."/>
            <person name="Indrioko S."/>
            <person name="Kosugi Y."/>
            <person name="Izuno A."/>
            <person name="Isagi Y."/>
            <person name="Lee S.L."/>
            <person name="Shimizu K.K."/>
        </authorList>
    </citation>
    <scope>NUCLEOTIDE SEQUENCE [LARGE SCALE GENOMIC DNA]</scope>
    <source>
        <strain evidence="1">214</strain>
    </source>
</reference>
<accession>A0AAV5J0Y0</accession>
<organism evidence="1 2">
    <name type="scientific">Rubroshorea leprosula</name>
    <dbReference type="NCBI Taxonomy" id="152421"/>
    <lineage>
        <taxon>Eukaryota</taxon>
        <taxon>Viridiplantae</taxon>
        <taxon>Streptophyta</taxon>
        <taxon>Embryophyta</taxon>
        <taxon>Tracheophyta</taxon>
        <taxon>Spermatophyta</taxon>
        <taxon>Magnoliopsida</taxon>
        <taxon>eudicotyledons</taxon>
        <taxon>Gunneridae</taxon>
        <taxon>Pentapetalae</taxon>
        <taxon>rosids</taxon>
        <taxon>malvids</taxon>
        <taxon>Malvales</taxon>
        <taxon>Dipterocarpaceae</taxon>
        <taxon>Rubroshorea</taxon>
    </lineage>
</organism>
<proteinExistence type="predicted"/>
<keyword evidence="2" id="KW-1185">Reference proteome</keyword>
<name>A0AAV5J0Y0_9ROSI</name>
<dbReference type="Proteomes" id="UP001054252">
    <property type="component" value="Unassembled WGS sequence"/>
</dbReference>
<protein>
    <submittedName>
        <fullName evidence="1">Uncharacterized protein</fullName>
    </submittedName>
</protein>
<gene>
    <name evidence="1" type="ORF">SLEP1_g16313</name>
</gene>